<evidence type="ECO:0000256" key="4">
    <source>
        <dbReference type="PIRSR" id="PIRSR006806-1"/>
    </source>
</evidence>
<protein>
    <recommendedName>
        <fullName evidence="5">5-formyltetrahydrofolate cyclo-ligase</fullName>
        <ecNumber evidence="5">6.3.3.2</ecNumber>
    </recommendedName>
</protein>
<dbReference type="SUPFAM" id="SSF100950">
    <property type="entry name" value="NagB/RpiA/CoA transferase-like"/>
    <property type="match status" value="1"/>
</dbReference>
<dbReference type="InterPro" id="IPR037171">
    <property type="entry name" value="NagB/RpiA_transferase-like"/>
</dbReference>
<evidence type="ECO:0000256" key="2">
    <source>
        <dbReference type="ARBA" id="ARBA00022741"/>
    </source>
</evidence>
<keyword evidence="6" id="KW-0436">Ligase</keyword>
<dbReference type="PIRSF" id="PIRSF006806">
    <property type="entry name" value="FTHF_cligase"/>
    <property type="match status" value="1"/>
</dbReference>
<dbReference type="EC" id="6.3.3.2" evidence="5"/>
<dbReference type="PANTHER" id="PTHR23407">
    <property type="entry name" value="ATPASE INHIBITOR/5-FORMYLTETRAHYDROFOLATE CYCLO-LIGASE"/>
    <property type="match status" value="1"/>
</dbReference>
<dbReference type="PANTHER" id="PTHR23407:SF1">
    <property type="entry name" value="5-FORMYLTETRAHYDROFOLATE CYCLO-LIGASE"/>
    <property type="match status" value="1"/>
</dbReference>
<dbReference type="Pfam" id="PF01812">
    <property type="entry name" value="5-FTHF_cyc-lig"/>
    <property type="match status" value="1"/>
</dbReference>
<comment type="catalytic activity">
    <reaction evidence="5">
        <text>(6S)-5-formyl-5,6,7,8-tetrahydrofolate + ATP = (6R)-5,10-methenyltetrahydrofolate + ADP + phosphate</text>
        <dbReference type="Rhea" id="RHEA:10488"/>
        <dbReference type="ChEBI" id="CHEBI:30616"/>
        <dbReference type="ChEBI" id="CHEBI:43474"/>
        <dbReference type="ChEBI" id="CHEBI:57455"/>
        <dbReference type="ChEBI" id="CHEBI:57457"/>
        <dbReference type="ChEBI" id="CHEBI:456216"/>
        <dbReference type="EC" id="6.3.3.2"/>
    </reaction>
</comment>
<dbReference type="NCBIfam" id="TIGR02727">
    <property type="entry name" value="MTHFS_bact"/>
    <property type="match status" value="1"/>
</dbReference>
<dbReference type="EMBL" id="JAAGRN010000005">
    <property type="protein sequence ID" value="NDY83392.1"/>
    <property type="molecule type" value="Genomic_DNA"/>
</dbReference>
<keyword evidence="5" id="KW-0460">Magnesium</keyword>
<dbReference type="GO" id="GO:0035999">
    <property type="term" value="P:tetrahydrofolate interconversion"/>
    <property type="evidence" value="ECO:0007669"/>
    <property type="project" value="TreeGrafter"/>
</dbReference>
<keyword evidence="2 4" id="KW-0547">Nucleotide-binding</keyword>
<name>A0A6B2QZE5_9BURK</name>
<dbReference type="InterPro" id="IPR024185">
    <property type="entry name" value="FTHF_cligase-like_sf"/>
</dbReference>
<keyword evidence="5" id="KW-0479">Metal-binding</keyword>
<dbReference type="GO" id="GO:0046872">
    <property type="term" value="F:metal ion binding"/>
    <property type="evidence" value="ECO:0007669"/>
    <property type="project" value="UniProtKB-KW"/>
</dbReference>
<keyword evidence="3 4" id="KW-0067">ATP-binding</keyword>
<dbReference type="GO" id="GO:0009396">
    <property type="term" value="P:folic acid-containing compound biosynthetic process"/>
    <property type="evidence" value="ECO:0007669"/>
    <property type="project" value="TreeGrafter"/>
</dbReference>
<evidence type="ECO:0000256" key="5">
    <source>
        <dbReference type="RuleBase" id="RU361279"/>
    </source>
</evidence>
<comment type="similarity">
    <text evidence="1 5">Belongs to the 5-formyltetrahydrofolate cyclo-ligase family.</text>
</comment>
<organism evidence="6">
    <name type="scientific">Sheuella amnicola</name>
    <dbReference type="NCBI Taxonomy" id="2707330"/>
    <lineage>
        <taxon>Bacteria</taxon>
        <taxon>Pseudomonadati</taxon>
        <taxon>Pseudomonadota</taxon>
        <taxon>Betaproteobacteria</taxon>
        <taxon>Burkholderiales</taxon>
        <taxon>Alcaligenaceae</taxon>
        <taxon>Sheuella</taxon>
    </lineage>
</organism>
<sequence>MLKNNADQLRQRLLASRKEISGAQQQQQSLQICLHLEDWLDQAVSQLRINHARTDLVFAAFWPLKGEPDLIPFMTKVHEKGFATVLPVVVKRDAPLEFHQWLPGMEMVSGVFGVKEPSSKIVLRPNVVLVPTLGYTSHGDRMGYGGGYYDRTLAQLRESGRLLTIGVGWLEGRINLDHGGYQPEPHDITLDGILNAQGWLKPVTAITT</sequence>
<evidence type="ECO:0000256" key="1">
    <source>
        <dbReference type="ARBA" id="ARBA00010638"/>
    </source>
</evidence>
<comment type="cofactor">
    <cofactor evidence="5">
        <name>Mg(2+)</name>
        <dbReference type="ChEBI" id="CHEBI:18420"/>
    </cofactor>
</comment>
<dbReference type="AlphaFoldDB" id="A0A6B2QZE5"/>
<reference evidence="6" key="1">
    <citation type="submission" date="2020-02" db="EMBL/GenBank/DDBJ databases">
        <authorList>
            <person name="Chen W.-M."/>
        </authorList>
    </citation>
    <scope>NUCLEOTIDE SEQUENCE</scope>
    <source>
        <strain evidence="6">NBD-18</strain>
    </source>
</reference>
<gene>
    <name evidence="6" type="ORF">G3I67_09135</name>
</gene>
<evidence type="ECO:0000313" key="6">
    <source>
        <dbReference type="EMBL" id="NDY83392.1"/>
    </source>
</evidence>
<dbReference type="Gene3D" id="3.40.50.10420">
    <property type="entry name" value="NagB/RpiA/CoA transferase-like"/>
    <property type="match status" value="1"/>
</dbReference>
<feature type="binding site" evidence="4">
    <location>
        <begin position="141"/>
        <end position="149"/>
    </location>
    <ligand>
        <name>ATP</name>
        <dbReference type="ChEBI" id="CHEBI:30616"/>
    </ligand>
</feature>
<dbReference type="GO" id="GO:0030272">
    <property type="term" value="F:5-formyltetrahydrofolate cyclo-ligase activity"/>
    <property type="evidence" value="ECO:0007669"/>
    <property type="project" value="UniProtKB-EC"/>
</dbReference>
<feature type="binding site" evidence="4">
    <location>
        <position position="67"/>
    </location>
    <ligand>
        <name>substrate</name>
    </ligand>
</feature>
<dbReference type="RefSeq" id="WP_163654510.1">
    <property type="nucleotide sequence ID" value="NZ_JAAGRN010000005.1"/>
</dbReference>
<accession>A0A6B2QZE5</accession>
<evidence type="ECO:0000256" key="3">
    <source>
        <dbReference type="ARBA" id="ARBA00022840"/>
    </source>
</evidence>
<comment type="caution">
    <text evidence="6">The sequence shown here is derived from an EMBL/GenBank/DDBJ whole genome shotgun (WGS) entry which is preliminary data.</text>
</comment>
<dbReference type="InterPro" id="IPR002698">
    <property type="entry name" value="FTHF_cligase"/>
</dbReference>
<proteinExistence type="inferred from homology"/>
<dbReference type="GO" id="GO:0005524">
    <property type="term" value="F:ATP binding"/>
    <property type="evidence" value="ECO:0007669"/>
    <property type="project" value="UniProtKB-KW"/>
</dbReference>